<dbReference type="SMART" id="SM01191">
    <property type="entry name" value="ENT"/>
    <property type="match status" value="1"/>
</dbReference>
<dbReference type="InterPro" id="IPR005491">
    <property type="entry name" value="ENT_dom"/>
</dbReference>
<dbReference type="InterPro" id="IPR036427">
    <property type="entry name" value="Bromodomain-like_sf"/>
</dbReference>
<feature type="region of interest" description="Disordered" evidence="5">
    <location>
        <begin position="1113"/>
        <end position="1184"/>
    </location>
</feature>
<name>A0A913ZFL9_PATMI</name>
<dbReference type="SUPFAM" id="SSF158639">
    <property type="entry name" value="ENT-like"/>
    <property type="match status" value="1"/>
</dbReference>
<dbReference type="RefSeq" id="XP_038050244.1">
    <property type="nucleotide sequence ID" value="XM_038194316.1"/>
</dbReference>
<dbReference type="OrthoDB" id="784962at2759"/>
<dbReference type="GO" id="GO:0006355">
    <property type="term" value="P:regulation of DNA-templated transcription"/>
    <property type="evidence" value="ECO:0007669"/>
    <property type="project" value="InterPro"/>
</dbReference>
<dbReference type="PROSITE" id="PS50014">
    <property type="entry name" value="BROMODOMAIN_2"/>
    <property type="match status" value="1"/>
</dbReference>
<dbReference type="InterPro" id="IPR001487">
    <property type="entry name" value="Bromodomain"/>
</dbReference>
<evidence type="ECO:0000256" key="2">
    <source>
        <dbReference type="ARBA" id="ARBA00023117"/>
    </source>
</evidence>
<evidence type="ECO:0000256" key="4">
    <source>
        <dbReference type="PROSITE-ProRule" id="PRU00035"/>
    </source>
</evidence>
<feature type="domain" description="ENT" evidence="7">
    <location>
        <begin position="13"/>
        <end position="97"/>
    </location>
</feature>
<sequence>MWPKLLDMNKDECKRLLRRTELEAYAGMISAFRAQGDLTKDKKHILNELATTLSISTERHRAEVRRAVNDEKLSTVAERLSGPNHSAEWAIEGRRLIPLMPRLVPQTVFSLTANQAANAAFSHNLTLPLPSETAKKEATSENSVKLPSPSSNAVVLPSGLSIPIKGGPDVDVEVIPAKKPRRDSSHSQTKDVMSSSISPHTLQTSSSPSSSMLAMSTTKSASGNVITTNRSLSLPAGKHPTGYNIAASKQQGSRSIVGRTSPLGPTSSTSANKSGFNPAQSPLKFTYTKTSTIAGNSTPSSSAQKVILVSSSSTSYTPSILQRSHSVPSAKSAVVKGGTKQSVILTSVSGQSALSRQSEVVHTGGRQTGVSAGARQQTTMPSASGSNRHKTSLSGRQSEASGGQMTPLDMMPGTIGGMSGVRKQTGNAASVSAMNSTIITARTTASIVSAQMTSYIAPNMAGKPRGRAVSKQKLLKHVTSTSGITTPTGEATPSKNYPMPMKSGPGMKIATQSMAVGGKQRSSNQSPPLETPYKASMATATMATGKPVTTSTGHKVIISTTSAGISPHHVAMTTPLIRTKPSGTVSSMSTVGSKLVPGSAMNVMNPKMVQTIKATTTANVSPSLTSMTQIISSKPSVIMHKSYSHGSQAVASDPSKSPQAHMTSPLLHRPRISMVPSAATTTTAPSFMSTGIRFPSPQSTSSIAMTTVKSAGSRRMRSPITMVTPGAPSSQKRPGGSGSPSTPQSSGNTGTKEDVQIGKQNRDYPGSLTRGLLSGYSHPNSEWIDYDGTPPNSSASSAIKALLEFRSHPDARKHSQTIDLSHIGSKSTTKSTSFPAMPSTQFTTAPSRLPHHPLLTTRVSHHATDMTTVGSPVEGVSRSSPALLSNMQSRLKKALMSDRPAKPASPASCLPSSTAEVEKALQGQNQTLCQAKQDLSLVQAVPTSSSQDGGTRSPSAVPAASPPNKGQLQKGNESQQVTVEDQGVVSERVNVSSEDVSSFVDQFEQFLESEGLQGQGQSQGDPSSQSQVTGQSADSFQSLTGVSAGKSLLTPAQSTPVSKWSDGASGSSVAADTALSPWRNKPDFEMSGQKGGASVVMESSSVDISQMKLEDFTSQRLQDDEDVEDDKQNDTTSPETSPVKMKGNSPNVTTSAGSGSEETQGVRISNRKRKAPAPIDEEPGPTSMSSWARAAFNLLQRVMRFRGANRSKGDLNAASWFTRPVAVAEAPGYSRVIKNPMDFGTVKRKLESGQYDDFVGFHSDMTLVHNNCVQYNPPGHEIRRDCEEVFQFYTAEYSKLVERWEKPSPKKLKVPVDDQHTDKSKSSAARAIILK</sequence>
<dbReference type="Gene3D" id="1.20.920.10">
    <property type="entry name" value="Bromodomain-like"/>
    <property type="match status" value="1"/>
</dbReference>
<organism evidence="8 9">
    <name type="scientific">Patiria miniata</name>
    <name type="common">Bat star</name>
    <name type="synonym">Asterina miniata</name>
    <dbReference type="NCBI Taxonomy" id="46514"/>
    <lineage>
        <taxon>Eukaryota</taxon>
        <taxon>Metazoa</taxon>
        <taxon>Echinodermata</taxon>
        <taxon>Eleutherozoa</taxon>
        <taxon>Asterozoa</taxon>
        <taxon>Asteroidea</taxon>
        <taxon>Valvatacea</taxon>
        <taxon>Valvatida</taxon>
        <taxon>Asterinidae</taxon>
        <taxon>Patiria</taxon>
    </lineage>
</organism>
<feature type="region of interest" description="Disordered" evidence="5">
    <location>
        <begin position="1047"/>
        <end position="1097"/>
    </location>
</feature>
<feature type="compositionally biased region" description="Polar residues" evidence="5">
    <location>
        <begin position="1144"/>
        <end position="1163"/>
    </location>
</feature>
<comment type="subcellular location">
    <subcellularLocation>
        <location evidence="1">Nucleus</location>
    </subcellularLocation>
</comment>
<dbReference type="Pfam" id="PF03735">
    <property type="entry name" value="ENT"/>
    <property type="match status" value="1"/>
</dbReference>
<feature type="compositionally biased region" description="Low complexity" evidence="5">
    <location>
        <begin position="1061"/>
        <end position="1074"/>
    </location>
</feature>
<dbReference type="InterPro" id="IPR036142">
    <property type="entry name" value="ENT_dom-like_sf"/>
</dbReference>
<feature type="region of interest" description="Disordered" evidence="5">
    <location>
        <begin position="1307"/>
        <end position="1331"/>
    </location>
</feature>
<dbReference type="CDD" id="cd04369">
    <property type="entry name" value="Bromodomain"/>
    <property type="match status" value="1"/>
</dbReference>
<dbReference type="GO" id="GO:0005654">
    <property type="term" value="C:nucleoplasm"/>
    <property type="evidence" value="ECO:0007669"/>
    <property type="project" value="TreeGrafter"/>
</dbReference>
<evidence type="ECO:0000313" key="9">
    <source>
        <dbReference type="Proteomes" id="UP000887568"/>
    </source>
</evidence>
<feature type="region of interest" description="Disordered" evidence="5">
    <location>
        <begin position="133"/>
        <end position="153"/>
    </location>
</feature>
<dbReference type="SUPFAM" id="SSF47370">
    <property type="entry name" value="Bromodomain"/>
    <property type="match status" value="1"/>
</dbReference>
<keyword evidence="9" id="KW-1185">Reference proteome</keyword>
<feature type="compositionally biased region" description="Polar residues" evidence="5">
    <location>
        <begin position="140"/>
        <end position="153"/>
    </location>
</feature>
<evidence type="ECO:0000259" key="6">
    <source>
        <dbReference type="PROSITE" id="PS50014"/>
    </source>
</evidence>
<dbReference type="OMA" id="SWFLRPV"/>
<feature type="region of interest" description="Disordered" evidence="5">
    <location>
        <begin position="1010"/>
        <end position="1033"/>
    </location>
</feature>
<dbReference type="Gene3D" id="1.10.1240.40">
    <property type="entry name" value="ENT domain"/>
    <property type="match status" value="1"/>
</dbReference>
<feature type="region of interest" description="Disordered" evidence="5">
    <location>
        <begin position="709"/>
        <end position="773"/>
    </location>
</feature>
<feature type="compositionally biased region" description="Low complexity" evidence="5">
    <location>
        <begin position="739"/>
        <end position="750"/>
    </location>
</feature>
<feature type="region of interest" description="Disordered" evidence="5">
    <location>
        <begin position="178"/>
        <end position="280"/>
    </location>
</feature>
<evidence type="ECO:0000256" key="3">
    <source>
        <dbReference type="ARBA" id="ARBA00023242"/>
    </source>
</evidence>
<feature type="compositionally biased region" description="Polar residues" evidence="5">
    <location>
        <begin position="263"/>
        <end position="280"/>
    </location>
</feature>
<feature type="compositionally biased region" description="Polar residues" evidence="5">
    <location>
        <begin position="368"/>
        <end position="404"/>
    </location>
</feature>
<dbReference type="Pfam" id="PF00439">
    <property type="entry name" value="Bromodomain"/>
    <property type="match status" value="1"/>
</dbReference>
<feature type="compositionally biased region" description="Polar residues" evidence="5">
    <location>
        <begin position="964"/>
        <end position="979"/>
    </location>
</feature>
<proteinExistence type="predicted"/>
<feature type="compositionally biased region" description="Basic and acidic residues" evidence="5">
    <location>
        <begin position="1307"/>
        <end position="1321"/>
    </location>
</feature>
<reference evidence="8" key="1">
    <citation type="submission" date="2022-11" db="UniProtKB">
        <authorList>
            <consortium name="EnsemblMetazoa"/>
        </authorList>
    </citation>
    <scope>IDENTIFICATION</scope>
</reference>
<feature type="compositionally biased region" description="Low complexity" evidence="5">
    <location>
        <begin position="953"/>
        <end position="963"/>
    </location>
</feature>
<feature type="region of interest" description="Disordered" evidence="5">
    <location>
        <begin position="360"/>
        <end position="408"/>
    </location>
</feature>
<keyword evidence="2 4" id="KW-0103">Bromodomain</keyword>
<feature type="region of interest" description="Disordered" evidence="5">
    <location>
        <begin position="891"/>
        <end position="911"/>
    </location>
</feature>
<evidence type="ECO:0000256" key="5">
    <source>
        <dbReference type="SAM" id="MobiDB-lite"/>
    </source>
</evidence>
<feature type="region of interest" description="Disordered" evidence="5">
    <location>
        <begin position="940"/>
        <end position="991"/>
    </location>
</feature>
<protein>
    <submittedName>
        <fullName evidence="8">Uncharacterized protein</fullName>
    </submittedName>
</protein>
<dbReference type="EnsemblMetazoa" id="XM_038194316.1">
    <property type="protein sequence ID" value="XP_038050244.1"/>
    <property type="gene ID" value="LOC119723589"/>
</dbReference>
<dbReference type="SMART" id="SM00297">
    <property type="entry name" value="BROMO"/>
    <property type="match status" value="1"/>
</dbReference>
<feature type="domain" description="Bromo" evidence="6">
    <location>
        <begin position="1209"/>
        <end position="1279"/>
    </location>
</feature>
<feature type="compositionally biased region" description="Basic and acidic residues" evidence="5">
    <location>
        <begin position="751"/>
        <end position="762"/>
    </location>
</feature>
<dbReference type="PRINTS" id="PR00503">
    <property type="entry name" value="BROMODOMAIN"/>
</dbReference>
<feature type="compositionally biased region" description="Polar residues" evidence="5">
    <location>
        <begin position="219"/>
        <end position="232"/>
    </location>
</feature>
<dbReference type="PANTHER" id="PTHR16500:SF3">
    <property type="entry name" value="BRCA2-INTERACTING TRANSCRIPTIONAL REPRESSOR EMSY"/>
    <property type="match status" value="1"/>
</dbReference>
<feature type="compositionally biased region" description="Low complexity" evidence="5">
    <location>
        <begin position="1011"/>
        <end position="1027"/>
    </location>
</feature>
<feature type="compositionally biased region" description="Polar residues" evidence="5">
    <location>
        <begin position="941"/>
        <end position="952"/>
    </location>
</feature>
<evidence type="ECO:0000259" key="7">
    <source>
        <dbReference type="PROSITE" id="PS51138"/>
    </source>
</evidence>
<evidence type="ECO:0000256" key="1">
    <source>
        <dbReference type="ARBA" id="ARBA00004123"/>
    </source>
</evidence>
<dbReference type="PROSITE" id="PS51138">
    <property type="entry name" value="ENT"/>
    <property type="match status" value="1"/>
</dbReference>
<dbReference type="Proteomes" id="UP000887568">
    <property type="component" value="Unplaced"/>
</dbReference>
<evidence type="ECO:0000313" key="8">
    <source>
        <dbReference type="EnsemblMetazoa" id="XP_038050244.1"/>
    </source>
</evidence>
<dbReference type="InterPro" id="IPR033482">
    <property type="entry name" value="EMSY"/>
</dbReference>
<dbReference type="GeneID" id="119723589"/>
<keyword evidence="3" id="KW-0539">Nucleus</keyword>
<dbReference type="PANTHER" id="PTHR16500">
    <property type="entry name" value="BRCA2-INTERACTING TRANSCRIPTIONAL REPRESSOR EMSY"/>
    <property type="match status" value="1"/>
</dbReference>
<feature type="compositionally biased region" description="Low complexity" evidence="5">
    <location>
        <begin position="198"/>
        <end position="218"/>
    </location>
</feature>
<accession>A0A913ZFL9</accession>